<name>A0A172QV24_9CORY</name>
<gene>
    <name evidence="2" type="ORF">ccrud_10310</name>
</gene>
<reference evidence="2 3" key="1">
    <citation type="submission" date="2016-05" db="EMBL/GenBank/DDBJ databases">
        <title>Complete genome sequence of Corynebacterium crudilactis, a new Corynebacterium species isolated from raw cow's milk.</title>
        <authorList>
            <person name="Christian R."/>
            <person name="Zimmermann J."/>
            <person name="Lipski A."/>
            <person name="Kalinowski J."/>
        </authorList>
    </citation>
    <scope>NUCLEOTIDE SEQUENCE [LARGE SCALE GENOMIC DNA]</scope>
    <source>
        <strain evidence="2 3">JZ16</strain>
    </source>
</reference>
<dbReference type="InterPro" id="IPR056362">
    <property type="entry name" value="AtuA-like_ferredoxin_dom"/>
</dbReference>
<proteinExistence type="predicted"/>
<accession>A0A172QV24</accession>
<keyword evidence="3" id="KW-1185">Reference proteome</keyword>
<dbReference type="OrthoDB" id="21390at2"/>
<dbReference type="Proteomes" id="UP000076929">
    <property type="component" value="Chromosome"/>
</dbReference>
<evidence type="ECO:0000313" key="3">
    <source>
        <dbReference type="Proteomes" id="UP000076929"/>
    </source>
</evidence>
<organism evidence="2 3">
    <name type="scientific">Corynebacterium crudilactis</name>
    <dbReference type="NCBI Taxonomy" id="1652495"/>
    <lineage>
        <taxon>Bacteria</taxon>
        <taxon>Bacillati</taxon>
        <taxon>Actinomycetota</taxon>
        <taxon>Actinomycetes</taxon>
        <taxon>Mycobacteriales</taxon>
        <taxon>Corynebacteriaceae</taxon>
        <taxon>Corynebacterium</taxon>
    </lineage>
</organism>
<dbReference type="KEGG" id="ccjz:ccrud_10310"/>
<dbReference type="AlphaFoldDB" id="A0A172QV24"/>
<dbReference type="Pfam" id="PF23544">
    <property type="entry name" value="AtuA_ferredoxin"/>
    <property type="match status" value="1"/>
</dbReference>
<dbReference type="EMBL" id="CP015622">
    <property type="protein sequence ID" value="ANE04555.1"/>
    <property type="molecule type" value="Genomic_DNA"/>
</dbReference>
<feature type="domain" description="AtuA-like ferredoxin-fold" evidence="1">
    <location>
        <begin position="3"/>
        <end position="99"/>
    </location>
</feature>
<protein>
    <recommendedName>
        <fullName evidence="1">AtuA-like ferredoxin-fold domain-containing protein</fullName>
    </recommendedName>
</protein>
<evidence type="ECO:0000259" key="1">
    <source>
        <dbReference type="Pfam" id="PF23544"/>
    </source>
</evidence>
<evidence type="ECO:0000313" key="2">
    <source>
        <dbReference type="EMBL" id="ANE04555.1"/>
    </source>
</evidence>
<sequence>MMILDDLAATRTGDKGDTLILAVLPHNSAAFQHLVQHLDCTTIAAHFHVSEKVVTREIVTSVESMVFTIRGVLGGGVTGSPVLDGHGKTLSYHALNVYIPMLDLTG</sequence>
<dbReference type="RefSeq" id="WP_066567158.1">
    <property type="nucleotide sequence ID" value="NZ_CP015622.1"/>
</dbReference>
<dbReference type="STRING" id="1652495.ccrud_10310"/>